<sequence>MGIRFPEMVAHAKQFIRGRRSLYSTTVSTTTKDVPRGHFAVYVGEKQAKRFVVPISFLKHPLFQDLLSRAEEEFGFDHGMGGLTIPCDEDAFISLTSHLHGY</sequence>
<keyword evidence="2" id="KW-1185">Reference proteome</keyword>
<dbReference type="GeneID" id="104589695"/>
<accession>A0A1U7ZEH6</accession>
<evidence type="ECO:0000313" key="3">
    <source>
        <dbReference type="RefSeq" id="XP_010246399.1"/>
    </source>
</evidence>
<evidence type="ECO:0000256" key="1">
    <source>
        <dbReference type="ARBA" id="ARBA00006974"/>
    </source>
</evidence>
<dbReference type="KEGG" id="nnu:104589695"/>
<dbReference type="Pfam" id="PF02519">
    <property type="entry name" value="Auxin_inducible"/>
    <property type="match status" value="1"/>
</dbReference>
<dbReference type="PANTHER" id="PTHR31929">
    <property type="entry name" value="SAUR-LIKE AUXIN-RESPONSIVE PROTEIN FAMILY-RELATED"/>
    <property type="match status" value="1"/>
</dbReference>
<proteinExistence type="inferred from homology"/>
<name>A0A1U7ZEH6_NELNU</name>
<dbReference type="Proteomes" id="UP000189703">
    <property type="component" value="Unplaced"/>
</dbReference>
<reference evidence="3" key="1">
    <citation type="submission" date="2025-08" db="UniProtKB">
        <authorList>
            <consortium name="RefSeq"/>
        </authorList>
    </citation>
    <scope>IDENTIFICATION</scope>
</reference>
<evidence type="ECO:0000313" key="2">
    <source>
        <dbReference type="Proteomes" id="UP000189703"/>
    </source>
</evidence>
<dbReference type="RefSeq" id="XP_010246399.1">
    <property type="nucleotide sequence ID" value="XM_010248097.2"/>
</dbReference>
<dbReference type="GO" id="GO:0009733">
    <property type="term" value="P:response to auxin"/>
    <property type="evidence" value="ECO:0007669"/>
    <property type="project" value="InterPro"/>
</dbReference>
<comment type="similarity">
    <text evidence="1">Belongs to the ARG7 family.</text>
</comment>
<protein>
    <submittedName>
        <fullName evidence="3">Auxin-induced protein 15A-like</fullName>
    </submittedName>
</protein>
<gene>
    <name evidence="3" type="primary">LOC104589695</name>
</gene>
<dbReference type="OrthoDB" id="625231at2759"/>
<organism evidence="2 3">
    <name type="scientific">Nelumbo nucifera</name>
    <name type="common">Sacred lotus</name>
    <dbReference type="NCBI Taxonomy" id="4432"/>
    <lineage>
        <taxon>Eukaryota</taxon>
        <taxon>Viridiplantae</taxon>
        <taxon>Streptophyta</taxon>
        <taxon>Embryophyta</taxon>
        <taxon>Tracheophyta</taxon>
        <taxon>Spermatophyta</taxon>
        <taxon>Magnoliopsida</taxon>
        <taxon>Proteales</taxon>
        <taxon>Nelumbonaceae</taxon>
        <taxon>Nelumbo</taxon>
    </lineage>
</organism>
<dbReference type="AlphaFoldDB" id="A0A1U7ZEH6"/>
<dbReference type="eggNOG" id="ENOG502S6JN">
    <property type="taxonomic scope" value="Eukaryota"/>
</dbReference>
<dbReference type="InterPro" id="IPR003676">
    <property type="entry name" value="SAUR_fam"/>
</dbReference>
<dbReference type="OMA" id="HQYSYRT"/>